<feature type="transmembrane region" description="Helical" evidence="1">
    <location>
        <begin position="95"/>
        <end position="114"/>
    </location>
</feature>
<feature type="transmembrane region" description="Helical" evidence="1">
    <location>
        <begin position="126"/>
        <end position="145"/>
    </location>
</feature>
<keyword evidence="1" id="KW-1133">Transmembrane helix</keyword>
<keyword evidence="1" id="KW-0472">Membrane</keyword>
<feature type="transmembrane region" description="Helical" evidence="1">
    <location>
        <begin position="26"/>
        <end position="54"/>
    </location>
</feature>
<name>A0ABQ6I1J6_9MICO</name>
<proteinExistence type="predicted"/>
<evidence type="ECO:0000313" key="3">
    <source>
        <dbReference type="Proteomes" id="UP001157091"/>
    </source>
</evidence>
<sequence length="146" mass="14577">MTFVSLAVVLTLNTHATHLSARTAAATLVVTALGTVAAAFAADLVSHLAVHGVLPGSTELRQMLRVSFGALGSVVAPLLLIGLAGAGAWSVTGALTAASAVLTVTLGVVGWMGVRRTDLTALQKLAALGVLALLGIVVIALKLLAH</sequence>
<evidence type="ECO:0000256" key="1">
    <source>
        <dbReference type="SAM" id="Phobius"/>
    </source>
</evidence>
<gene>
    <name evidence="2" type="ORF">GCM10025864_14140</name>
</gene>
<protein>
    <submittedName>
        <fullName evidence="2">Uncharacterized protein</fullName>
    </submittedName>
</protein>
<evidence type="ECO:0000313" key="2">
    <source>
        <dbReference type="EMBL" id="GMA23655.1"/>
    </source>
</evidence>
<dbReference type="EMBL" id="BSUK01000001">
    <property type="protein sequence ID" value="GMA23655.1"/>
    <property type="molecule type" value="Genomic_DNA"/>
</dbReference>
<feature type="transmembrane region" description="Helical" evidence="1">
    <location>
        <begin position="66"/>
        <end position="89"/>
    </location>
</feature>
<comment type="caution">
    <text evidence="2">The sequence shown here is derived from an EMBL/GenBank/DDBJ whole genome shotgun (WGS) entry which is preliminary data.</text>
</comment>
<dbReference type="RefSeq" id="WP_284292627.1">
    <property type="nucleotide sequence ID" value="NZ_BSUK01000001.1"/>
</dbReference>
<keyword evidence="1" id="KW-0812">Transmembrane</keyword>
<dbReference type="Proteomes" id="UP001157091">
    <property type="component" value="Unassembled WGS sequence"/>
</dbReference>
<accession>A0ABQ6I1J6</accession>
<keyword evidence="3" id="KW-1185">Reference proteome</keyword>
<organism evidence="2 3">
    <name type="scientific">Luteimicrobium album</name>
    <dbReference type="NCBI Taxonomy" id="1054550"/>
    <lineage>
        <taxon>Bacteria</taxon>
        <taxon>Bacillati</taxon>
        <taxon>Actinomycetota</taxon>
        <taxon>Actinomycetes</taxon>
        <taxon>Micrococcales</taxon>
        <taxon>Luteimicrobium</taxon>
    </lineage>
</organism>
<reference evidence="3" key="1">
    <citation type="journal article" date="2019" name="Int. J. Syst. Evol. Microbiol.">
        <title>The Global Catalogue of Microorganisms (GCM) 10K type strain sequencing project: providing services to taxonomists for standard genome sequencing and annotation.</title>
        <authorList>
            <consortium name="The Broad Institute Genomics Platform"/>
            <consortium name="The Broad Institute Genome Sequencing Center for Infectious Disease"/>
            <person name="Wu L."/>
            <person name="Ma J."/>
        </authorList>
    </citation>
    <scope>NUCLEOTIDE SEQUENCE [LARGE SCALE GENOMIC DNA]</scope>
    <source>
        <strain evidence="3">NBRC 106348</strain>
    </source>
</reference>